<dbReference type="GO" id="GO:0016747">
    <property type="term" value="F:acyltransferase activity, transferring groups other than amino-acyl groups"/>
    <property type="evidence" value="ECO:0007669"/>
    <property type="project" value="InterPro"/>
</dbReference>
<feature type="compositionally biased region" description="Low complexity" evidence="1">
    <location>
        <begin position="184"/>
        <end position="196"/>
    </location>
</feature>
<dbReference type="InterPro" id="IPR000182">
    <property type="entry name" value="GNAT_dom"/>
</dbReference>
<feature type="domain" description="N-acetyltransferase" evidence="2">
    <location>
        <begin position="22"/>
        <end position="176"/>
    </location>
</feature>
<dbReference type="PANTHER" id="PTHR43072">
    <property type="entry name" value="N-ACETYLTRANSFERASE"/>
    <property type="match status" value="1"/>
</dbReference>
<evidence type="ECO:0000259" key="2">
    <source>
        <dbReference type="PROSITE" id="PS51186"/>
    </source>
</evidence>
<keyword evidence="3" id="KW-0808">Transferase</keyword>
<gene>
    <name evidence="3" type="ORF">SAMN05421720_1067</name>
</gene>
<evidence type="ECO:0000313" key="3">
    <source>
        <dbReference type="EMBL" id="SDE36486.1"/>
    </source>
</evidence>
<dbReference type="Proteomes" id="UP000199412">
    <property type="component" value="Unassembled WGS sequence"/>
</dbReference>
<dbReference type="PANTHER" id="PTHR43072:SF8">
    <property type="entry name" value="ACYLTRANSFERASE FABY-RELATED"/>
    <property type="match status" value="1"/>
</dbReference>
<evidence type="ECO:0000313" key="4">
    <source>
        <dbReference type="Proteomes" id="UP000199412"/>
    </source>
</evidence>
<accession>A0A1G7CCP4</accession>
<feature type="region of interest" description="Disordered" evidence="1">
    <location>
        <begin position="177"/>
        <end position="196"/>
    </location>
</feature>
<dbReference type="PROSITE" id="PS51186">
    <property type="entry name" value="GNAT"/>
    <property type="match status" value="1"/>
</dbReference>
<proteinExistence type="predicted"/>
<organism evidence="3 4">
    <name type="scientific">Rhodospira trueperi</name>
    <dbReference type="NCBI Taxonomy" id="69960"/>
    <lineage>
        <taxon>Bacteria</taxon>
        <taxon>Pseudomonadati</taxon>
        <taxon>Pseudomonadota</taxon>
        <taxon>Alphaproteobacteria</taxon>
        <taxon>Rhodospirillales</taxon>
        <taxon>Rhodospirillaceae</taxon>
        <taxon>Rhodospira</taxon>
    </lineage>
</organism>
<name>A0A1G7CCP4_9PROT</name>
<dbReference type="AlphaFoldDB" id="A0A1G7CCP4"/>
<dbReference type="InterPro" id="IPR016181">
    <property type="entry name" value="Acyl_CoA_acyltransferase"/>
</dbReference>
<dbReference type="OrthoDB" id="5459937at2"/>
<reference evidence="3 4" key="1">
    <citation type="submission" date="2016-10" db="EMBL/GenBank/DDBJ databases">
        <authorList>
            <person name="de Groot N.N."/>
        </authorList>
    </citation>
    <scope>NUCLEOTIDE SEQUENCE [LARGE SCALE GENOMIC DNA]</scope>
    <source>
        <strain evidence="3 4">ATCC 700224</strain>
    </source>
</reference>
<dbReference type="RefSeq" id="WP_092785856.1">
    <property type="nucleotide sequence ID" value="NZ_FNAP01000006.1"/>
</dbReference>
<dbReference type="STRING" id="69960.SAMN05421720_1067"/>
<sequence length="196" mass="20710">MESIAIRPPLIEGAGNDLGDATAVRDLYAHHVRTGIATFELEPPSVEDMAGRIAAVRAAGLPFLLARDPADGRLLGYAYAGPFRTRPAYRHTVEDSIYLDPSAMGRGVGTALLGAVIDRCAATDVRQMVAVITTPGAEASVALHRKLGFEEVGHLPAVGRKFGRWLGTLYMQRAIGAGEETAPRSGQSDSSGQRSG</sequence>
<evidence type="ECO:0000256" key="1">
    <source>
        <dbReference type="SAM" id="MobiDB-lite"/>
    </source>
</evidence>
<dbReference type="Gene3D" id="3.40.630.30">
    <property type="match status" value="1"/>
</dbReference>
<dbReference type="CDD" id="cd04301">
    <property type="entry name" value="NAT_SF"/>
    <property type="match status" value="1"/>
</dbReference>
<dbReference type="Pfam" id="PF00583">
    <property type="entry name" value="Acetyltransf_1"/>
    <property type="match status" value="1"/>
</dbReference>
<dbReference type="SUPFAM" id="SSF55729">
    <property type="entry name" value="Acyl-CoA N-acyltransferases (Nat)"/>
    <property type="match status" value="1"/>
</dbReference>
<protein>
    <submittedName>
        <fullName evidence="3">Phosphinothricin acetyltransferase</fullName>
    </submittedName>
</protein>
<dbReference type="EMBL" id="FNAP01000006">
    <property type="protein sequence ID" value="SDE36486.1"/>
    <property type="molecule type" value="Genomic_DNA"/>
</dbReference>
<keyword evidence="4" id="KW-1185">Reference proteome</keyword>